<gene>
    <name evidence="2" type="ORF">O181_023148</name>
</gene>
<dbReference type="AlphaFoldDB" id="A0A9Q3CI89"/>
<keyword evidence="3" id="KW-1185">Reference proteome</keyword>
<feature type="compositionally biased region" description="Polar residues" evidence="1">
    <location>
        <begin position="38"/>
        <end position="48"/>
    </location>
</feature>
<organism evidence="2 3">
    <name type="scientific">Austropuccinia psidii MF-1</name>
    <dbReference type="NCBI Taxonomy" id="1389203"/>
    <lineage>
        <taxon>Eukaryota</taxon>
        <taxon>Fungi</taxon>
        <taxon>Dikarya</taxon>
        <taxon>Basidiomycota</taxon>
        <taxon>Pucciniomycotina</taxon>
        <taxon>Pucciniomycetes</taxon>
        <taxon>Pucciniales</taxon>
        <taxon>Sphaerophragmiaceae</taxon>
        <taxon>Austropuccinia</taxon>
    </lineage>
</organism>
<sequence length="73" mass="8247">MLGHRGEWKDTQGDHSHHSINLLVQQTPQPRRLERHGLSSSISTTPQVPFSMKPGTHDIQAIITPARTWSKMP</sequence>
<protein>
    <submittedName>
        <fullName evidence="2">Uncharacterized protein</fullName>
    </submittedName>
</protein>
<dbReference type="Proteomes" id="UP000765509">
    <property type="component" value="Unassembled WGS sequence"/>
</dbReference>
<name>A0A9Q3CI89_9BASI</name>
<proteinExistence type="predicted"/>
<evidence type="ECO:0000313" key="3">
    <source>
        <dbReference type="Proteomes" id="UP000765509"/>
    </source>
</evidence>
<accession>A0A9Q3CI89</accession>
<dbReference type="EMBL" id="AVOT02007226">
    <property type="protein sequence ID" value="MBW0483433.1"/>
    <property type="molecule type" value="Genomic_DNA"/>
</dbReference>
<evidence type="ECO:0000256" key="1">
    <source>
        <dbReference type="SAM" id="MobiDB-lite"/>
    </source>
</evidence>
<feature type="compositionally biased region" description="Basic and acidic residues" evidence="1">
    <location>
        <begin position="1"/>
        <end position="17"/>
    </location>
</feature>
<evidence type="ECO:0000313" key="2">
    <source>
        <dbReference type="EMBL" id="MBW0483433.1"/>
    </source>
</evidence>
<comment type="caution">
    <text evidence="2">The sequence shown here is derived from an EMBL/GenBank/DDBJ whole genome shotgun (WGS) entry which is preliminary data.</text>
</comment>
<reference evidence="2" key="1">
    <citation type="submission" date="2021-03" db="EMBL/GenBank/DDBJ databases">
        <title>Draft genome sequence of rust myrtle Austropuccinia psidii MF-1, a brazilian biotype.</title>
        <authorList>
            <person name="Quecine M.C."/>
            <person name="Pachon D.M.R."/>
            <person name="Bonatelli M.L."/>
            <person name="Correr F.H."/>
            <person name="Franceschini L.M."/>
            <person name="Leite T.F."/>
            <person name="Margarido G.R.A."/>
            <person name="Almeida C.A."/>
            <person name="Ferrarezi J.A."/>
            <person name="Labate C.A."/>
        </authorList>
    </citation>
    <scope>NUCLEOTIDE SEQUENCE</scope>
    <source>
        <strain evidence="2">MF-1</strain>
    </source>
</reference>
<feature type="region of interest" description="Disordered" evidence="1">
    <location>
        <begin position="1"/>
        <end position="20"/>
    </location>
</feature>
<feature type="region of interest" description="Disordered" evidence="1">
    <location>
        <begin position="27"/>
        <end position="54"/>
    </location>
</feature>